<dbReference type="Proteomes" id="UP000509478">
    <property type="component" value="Chromosome"/>
</dbReference>
<keyword evidence="3" id="KW-1185">Reference proteome</keyword>
<accession>A0A7D5M418</accession>
<dbReference type="AlphaFoldDB" id="A0A7D5M418"/>
<feature type="transmembrane region" description="Helical" evidence="1">
    <location>
        <begin position="48"/>
        <end position="67"/>
    </location>
</feature>
<sequence length="77" mass="9054">MIDFKTNLRKRIIYIIIGIVVSYLGVIPLSLLFYQLQSRELSDPVATYLFYESFRIGIMILFLYFAFVHVKPSFIPT</sequence>
<evidence type="ECO:0000256" key="1">
    <source>
        <dbReference type="SAM" id="Phobius"/>
    </source>
</evidence>
<evidence type="ECO:0000313" key="2">
    <source>
        <dbReference type="EMBL" id="QLH06614.1"/>
    </source>
</evidence>
<organism evidence="2 3">
    <name type="scientific">Nitrosopumilus ureiphilus</name>
    <dbReference type="NCBI Taxonomy" id="1470067"/>
    <lineage>
        <taxon>Archaea</taxon>
        <taxon>Nitrososphaerota</taxon>
        <taxon>Nitrososphaeria</taxon>
        <taxon>Nitrosopumilales</taxon>
        <taxon>Nitrosopumilaceae</taxon>
        <taxon>Nitrosopumilus</taxon>
    </lineage>
</organism>
<dbReference type="GeneID" id="56067554"/>
<name>A0A7D5M418_9ARCH</name>
<dbReference type="KEGG" id="nue:C5F50_05665"/>
<dbReference type="RefSeq" id="WP_179372713.1">
    <property type="nucleotide sequence ID" value="NZ_CP026995.1"/>
</dbReference>
<proteinExistence type="predicted"/>
<keyword evidence="1" id="KW-0472">Membrane</keyword>
<protein>
    <submittedName>
        <fullName evidence="2">Uncharacterized protein</fullName>
    </submittedName>
</protein>
<gene>
    <name evidence="2" type="ORF">C5F50_05665</name>
</gene>
<dbReference type="EMBL" id="CP026995">
    <property type="protein sequence ID" value="QLH06614.1"/>
    <property type="molecule type" value="Genomic_DNA"/>
</dbReference>
<reference evidence="2 3" key="1">
    <citation type="submission" date="2018-02" db="EMBL/GenBank/DDBJ databases">
        <title>Complete genome of Nitrosopumilus ureaphilus PS0.</title>
        <authorList>
            <person name="Qin W."/>
            <person name="Zheng Y."/>
            <person name="Stahl D.A."/>
        </authorList>
    </citation>
    <scope>NUCLEOTIDE SEQUENCE [LARGE SCALE GENOMIC DNA]</scope>
    <source>
        <strain evidence="2 3">PS0</strain>
    </source>
</reference>
<keyword evidence="1" id="KW-0812">Transmembrane</keyword>
<feature type="transmembrane region" description="Helical" evidence="1">
    <location>
        <begin position="12"/>
        <end position="36"/>
    </location>
</feature>
<evidence type="ECO:0000313" key="3">
    <source>
        <dbReference type="Proteomes" id="UP000509478"/>
    </source>
</evidence>
<keyword evidence="1" id="KW-1133">Transmembrane helix</keyword>